<feature type="transmembrane region" description="Helical" evidence="7">
    <location>
        <begin position="110"/>
        <end position="129"/>
    </location>
</feature>
<keyword evidence="10" id="KW-1185">Reference proteome</keyword>
<evidence type="ECO:0000256" key="7">
    <source>
        <dbReference type="SAM" id="Phobius"/>
    </source>
</evidence>
<dbReference type="InterPro" id="IPR020846">
    <property type="entry name" value="MFS_dom"/>
</dbReference>
<proteinExistence type="predicted"/>
<evidence type="ECO:0000259" key="8">
    <source>
        <dbReference type="PROSITE" id="PS50850"/>
    </source>
</evidence>
<feature type="domain" description="Major facilitator superfamily (MFS) profile" evidence="8">
    <location>
        <begin position="44"/>
        <end position="360"/>
    </location>
</feature>
<organism evidence="9 10">
    <name type="scientific">Arthrobacter methylotrophus</name>
    <dbReference type="NCBI Taxonomy" id="121291"/>
    <lineage>
        <taxon>Bacteria</taxon>
        <taxon>Bacillati</taxon>
        <taxon>Actinomycetota</taxon>
        <taxon>Actinomycetes</taxon>
        <taxon>Micrococcales</taxon>
        <taxon>Micrococcaceae</taxon>
        <taxon>Arthrobacter</taxon>
    </lineage>
</organism>
<dbReference type="RefSeq" id="WP_345046035.1">
    <property type="nucleotide sequence ID" value="NZ_BAABED010000001.1"/>
</dbReference>
<feature type="transmembrane region" description="Helical" evidence="7">
    <location>
        <begin position="203"/>
        <end position="222"/>
    </location>
</feature>
<reference evidence="9 10" key="1">
    <citation type="submission" date="2024-09" db="EMBL/GenBank/DDBJ databases">
        <authorList>
            <person name="Sun Q."/>
            <person name="Mori K."/>
        </authorList>
    </citation>
    <scope>NUCLEOTIDE SEQUENCE [LARGE SCALE GENOMIC DNA]</scope>
    <source>
        <strain evidence="9 10">JCM 13519</strain>
    </source>
</reference>
<keyword evidence="2" id="KW-0813">Transport</keyword>
<feature type="transmembrane region" description="Helical" evidence="7">
    <location>
        <begin position="305"/>
        <end position="323"/>
    </location>
</feature>
<feature type="region of interest" description="Disordered" evidence="6">
    <location>
        <begin position="1"/>
        <end position="33"/>
    </location>
</feature>
<dbReference type="Gene3D" id="1.20.1720.10">
    <property type="entry name" value="Multidrug resistance protein D"/>
    <property type="match status" value="1"/>
</dbReference>
<evidence type="ECO:0000313" key="9">
    <source>
        <dbReference type="EMBL" id="MFB9716007.1"/>
    </source>
</evidence>
<dbReference type="PANTHER" id="PTHR23501">
    <property type="entry name" value="MAJOR FACILITATOR SUPERFAMILY"/>
    <property type="match status" value="1"/>
</dbReference>
<sequence length="360" mass="37296">MTARDAARPANPSADAGKLLHSPAPNSIGAPRSVGSPSPLGWRFTAPLLLGSTLNPINSSMIATALVGIGIDFKSGPEATASLISVLFVCSAVAQPTMGKLSVIFGPRRVFLSGVAILLLAGVVGVLAPSLEVLLVSRALIGIGTSACYPTAMALVRRRADEAGIGVPGRVLGNFSIAAQVTAVVGLPLGGVLAGYLGWRALFAVNIPLAVLAFTFTLLGVAKDAPLQSRGLGALLAMLDLSGIALFTGAVTSLLVFLSSLTTPDWWLAVLALVLAGLLMWRERRARSPLIDVRMLGRNRPLQRTYLRSILAALATYTAMYGSSQWMEQSVGLNAATVGLILIPLSLTSIVVARLVSGRG</sequence>
<feature type="transmembrane region" description="Helical" evidence="7">
    <location>
        <begin position="266"/>
        <end position="284"/>
    </location>
</feature>
<accession>A0ABV5UUY6</accession>
<name>A0ABV5UUY6_9MICC</name>
<evidence type="ECO:0000313" key="10">
    <source>
        <dbReference type="Proteomes" id="UP001589536"/>
    </source>
</evidence>
<dbReference type="InterPro" id="IPR036259">
    <property type="entry name" value="MFS_trans_sf"/>
</dbReference>
<evidence type="ECO:0000256" key="1">
    <source>
        <dbReference type="ARBA" id="ARBA00004429"/>
    </source>
</evidence>
<dbReference type="InterPro" id="IPR011701">
    <property type="entry name" value="MFS"/>
</dbReference>
<dbReference type="PANTHER" id="PTHR23501:SF191">
    <property type="entry name" value="VACUOLAR BASIC AMINO ACID TRANSPORTER 4"/>
    <property type="match status" value="1"/>
</dbReference>
<dbReference type="EMBL" id="JBHMBH010000040">
    <property type="protein sequence ID" value="MFB9716007.1"/>
    <property type="molecule type" value="Genomic_DNA"/>
</dbReference>
<evidence type="ECO:0000256" key="6">
    <source>
        <dbReference type="SAM" id="MobiDB-lite"/>
    </source>
</evidence>
<comment type="subcellular location">
    <subcellularLocation>
        <location evidence="1">Cell inner membrane</location>
        <topology evidence="1">Multi-pass membrane protein</topology>
    </subcellularLocation>
</comment>
<gene>
    <name evidence="9" type="ORF">ACFFPI_18075</name>
</gene>
<dbReference type="SUPFAM" id="SSF103473">
    <property type="entry name" value="MFS general substrate transporter"/>
    <property type="match status" value="1"/>
</dbReference>
<dbReference type="Pfam" id="PF07690">
    <property type="entry name" value="MFS_1"/>
    <property type="match status" value="1"/>
</dbReference>
<feature type="transmembrane region" description="Helical" evidence="7">
    <location>
        <begin position="335"/>
        <end position="356"/>
    </location>
</feature>
<dbReference type="Proteomes" id="UP001589536">
    <property type="component" value="Unassembled WGS sequence"/>
</dbReference>
<evidence type="ECO:0000256" key="2">
    <source>
        <dbReference type="ARBA" id="ARBA00022448"/>
    </source>
</evidence>
<feature type="transmembrane region" description="Helical" evidence="7">
    <location>
        <begin position="177"/>
        <end position="197"/>
    </location>
</feature>
<dbReference type="PROSITE" id="PS50850">
    <property type="entry name" value="MFS"/>
    <property type="match status" value="1"/>
</dbReference>
<keyword evidence="4 7" id="KW-1133">Transmembrane helix</keyword>
<protein>
    <submittedName>
        <fullName evidence="9">MFS transporter</fullName>
    </submittedName>
</protein>
<comment type="caution">
    <text evidence="9">The sequence shown here is derived from an EMBL/GenBank/DDBJ whole genome shotgun (WGS) entry which is preliminary data.</text>
</comment>
<keyword evidence="3 7" id="KW-0812">Transmembrane</keyword>
<keyword evidence="5 7" id="KW-0472">Membrane</keyword>
<feature type="transmembrane region" description="Helical" evidence="7">
    <location>
        <begin position="234"/>
        <end position="260"/>
    </location>
</feature>
<feature type="transmembrane region" description="Helical" evidence="7">
    <location>
        <begin position="135"/>
        <end position="156"/>
    </location>
</feature>
<evidence type="ECO:0000256" key="5">
    <source>
        <dbReference type="ARBA" id="ARBA00023136"/>
    </source>
</evidence>
<evidence type="ECO:0000256" key="4">
    <source>
        <dbReference type="ARBA" id="ARBA00022989"/>
    </source>
</evidence>
<evidence type="ECO:0000256" key="3">
    <source>
        <dbReference type="ARBA" id="ARBA00022692"/>
    </source>
</evidence>